<name>A0A2H4HI91_ENTFL</name>
<reference evidence="1" key="1">
    <citation type="submission" date="2016-12" db="EMBL/GenBank/DDBJ databases">
        <title>Genetic characterization of cointegrate plasmids responsible for the mobilization of pRUM-like and pLAG, via pHTbeta, from Enterococcus faecium to E. faecalis.</title>
        <authorList>
            <person name="Di Sante L."/>
            <person name="Morroni G."/>
            <person name="Vignaroli C."/>
            <person name="Brenciani A."/>
        </authorList>
    </citation>
    <scope>NUCLEOTIDE SEQUENCE</scope>
    <source>
        <strain evidence="1">Transconjugant T4</strain>
        <plasmid evidence="1">pJH-T4</plasmid>
    </source>
</reference>
<evidence type="ECO:0000313" key="1">
    <source>
        <dbReference type="EMBL" id="ARQ19145.1"/>
    </source>
</evidence>
<dbReference type="AlphaFoldDB" id="A0A2H4HI91"/>
<accession>A0A2H4HI91</accession>
<protein>
    <submittedName>
        <fullName evidence="1">Uncharacterized protein</fullName>
    </submittedName>
</protein>
<organism evidence="1">
    <name type="scientific">Enterococcus faecalis</name>
    <name type="common">Streptococcus faecalis</name>
    <dbReference type="NCBI Taxonomy" id="1351"/>
    <lineage>
        <taxon>Bacteria</taxon>
        <taxon>Bacillati</taxon>
        <taxon>Bacillota</taxon>
        <taxon>Bacilli</taxon>
        <taxon>Lactobacillales</taxon>
        <taxon>Enterococcaceae</taxon>
        <taxon>Enterococcus</taxon>
    </lineage>
</organism>
<geneLocation type="plasmid" evidence="1">
    <name>pJH-T4</name>
</geneLocation>
<keyword evidence="1" id="KW-0614">Plasmid</keyword>
<dbReference type="EMBL" id="KY290886">
    <property type="protein sequence ID" value="ARQ19145.1"/>
    <property type="molecule type" value="Genomic_DNA"/>
</dbReference>
<sequence length="37" mass="4334">MVIIQSFYLGRTYENRPRDQNIDTKKFSTVINVLDTG</sequence>
<proteinExistence type="predicted"/>